<dbReference type="Proteomes" id="UP001180020">
    <property type="component" value="Unassembled WGS sequence"/>
</dbReference>
<dbReference type="EMBL" id="JAUJYO010000002">
    <property type="protein sequence ID" value="KAK1323539.1"/>
    <property type="molecule type" value="Genomic_DNA"/>
</dbReference>
<dbReference type="AlphaFoldDB" id="A0AAV9FCX9"/>
<sequence>MEHILPTHSNLSSRLRGPWNCVSWRKMSPREVGEMVSVIVAFMFRRLKWLFRFPEQSFCVVF</sequence>
<protein>
    <submittedName>
        <fullName evidence="1">Uncharacterized protein</fullName>
    </submittedName>
</protein>
<name>A0AAV9FCX9_ACOCL</name>
<gene>
    <name evidence="1" type="ORF">QJS10_CPA02g00216</name>
</gene>
<evidence type="ECO:0000313" key="1">
    <source>
        <dbReference type="EMBL" id="KAK1323539.1"/>
    </source>
</evidence>
<reference evidence="1" key="2">
    <citation type="submission" date="2023-06" db="EMBL/GenBank/DDBJ databases">
        <authorList>
            <person name="Ma L."/>
            <person name="Liu K.-W."/>
            <person name="Li Z."/>
            <person name="Hsiao Y.-Y."/>
            <person name="Qi Y."/>
            <person name="Fu T."/>
            <person name="Tang G."/>
            <person name="Zhang D."/>
            <person name="Sun W.-H."/>
            <person name="Liu D.-K."/>
            <person name="Li Y."/>
            <person name="Chen G.-Z."/>
            <person name="Liu X.-D."/>
            <person name="Liao X.-Y."/>
            <person name="Jiang Y.-T."/>
            <person name="Yu X."/>
            <person name="Hao Y."/>
            <person name="Huang J."/>
            <person name="Zhao X.-W."/>
            <person name="Ke S."/>
            <person name="Chen Y.-Y."/>
            <person name="Wu W.-L."/>
            <person name="Hsu J.-L."/>
            <person name="Lin Y.-F."/>
            <person name="Huang M.-D."/>
            <person name="Li C.-Y."/>
            <person name="Huang L."/>
            <person name="Wang Z.-W."/>
            <person name="Zhao X."/>
            <person name="Zhong W.-Y."/>
            <person name="Peng D.-H."/>
            <person name="Ahmad S."/>
            <person name="Lan S."/>
            <person name="Zhang J.-S."/>
            <person name="Tsai W.-C."/>
            <person name="Van De Peer Y."/>
            <person name="Liu Z.-J."/>
        </authorList>
    </citation>
    <scope>NUCLEOTIDE SEQUENCE</scope>
    <source>
        <strain evidence="1">CP</strain>
        <tissue evidence="1">Leaves</tissue>
    </source>
</reference>
<proteinExistence type="predicted"/>
<accession>A0AAV9FCX9</accession>
<keyword evidence="2" id="KW-1185">Reference proteome</keyword>
<evidence type="ECO:0000313" key="2">
    <source>
        <dbReference type="Proteomes" id="UP001180020"/>
    </source>
</evidence>
<organism evidence="1 2">
    <name type="scientific">Acorus calamus</name>
    <name type="common">Sweet flag</name>
    <dbReference type="NCBI Taxonomy" id="4465"/>
    <lineage>
        <taxon>Eukaryota</taxon>
        <taxon>Viridiplantae</taxon>
        <taxon>Streptophyta</taxon>
        <taxon>Embryophyta</taxon>
        <taxon>Tracheophyta</taxon>
        <taxon>Spermatophyta</taxon>
        <taxon>Magnoliopsida</taxon>
        <taxon>Liliopsida</taxon>
        <taxon>Acoraceae</taxon>
        <taxon>Acorus</taxon>
    </lineage>
</organism>
<comment type="caution">
    <text evidence="1">The sequence shown here is derived from an EMBL/GenBank/DDBJ whole genome shotgun (WGS) entry which is preliminary data.</text>
</comment>
<reference evidence="1" key="1">
    <citation type="journal article" date="2023" name="Nat. Commun.">
        <title>Diploid and tetraploid genomes of Acorus and the evolution of monocots.</title>
        <authorList>
            <person name="Ma L."/>
            <person name="Liu K.W."/>
            <person name="Li Z."/>
            <person name="Hsiao Y.Y."/>
            <person name="Qi Y."/>
            <person name="Fu T."/>
            <person name="Tang G.D."/>
            <person name="Zhang D."/>
            <person name="Sun W.H."/>
            <person name="Liu D.K."/>
            <person name="Li Y."/>
            <person name="Chen G.Z."/>
            <person name="Liu X.D."/>
            <person name="Liao X.Y."/>
            <person name="Jiang Y.T."/>
            <person name="Yu X."/>
            <person name="Hao Y."/>
            <person name="Huang J."/>
            <person name="Zhao X.W."/>
            <person name="Ke S."/>
            <person name="Chen Y.Y."/>
            <person name="Wu W.L."/>
            <person name="Hsu J.L."/>
            <person name="Lin Y.F."/>
            <person name="Huang M.D."/>
            <person name="Li C.Y."/>
            <person name="Huang L."/>
            <person name="Wang Z.W."/>
            <person name="Zhao X."/>
            <person name="Zhong W.Y."/>
            <person name="Peng D.H."/>
            <person name="Ahmad S."/>
            <person name="Lan S."/>
            <person name="Zhang J.S."/>
            <person name="Tsai W.C."/>
            <person name="Van de Peer Y."/>
            <person name="Liu Z.J."/>
        </authorList>
    </citation>
    <scope>NUCLEOTIDE SEQUENCE</scope>
    <source>
        <strain evidence="1">CP</strain>
    </source>
</reference>